<organism evidence="1 2">
    <name type="scientific">Brooklawnia propionicigenes</name>
    <dbReference type="NCBI Taxonomy" id="3041175"/>
    <lineage>
        <taxon>Bacteria</taxon>
        <taxon>Bacillati</taxon>
        <taxon>Actinomycetota</taxon>
        <taxon>Actinomycetes</taxon>
        <taxon>Propionibacteriales</taxon>
        <taxon>Propionibacteriaceae</taxon>
        <taxon>Brooklawnia</taxon>
    </lineage>
</organism>
<reference evidence="1" key="1">
    <citation type="journal article" date="2024" name="Int. J. Syst. Evol. Microbiol.">
        <title>Brooklawnia propionicigenes sp. nov., a facultatively anaerobic, propionate-producing bacterium isolated from a methanogenic reactor treating waste from cattle farms.</title>
        <authorList>
            <person name="Akita Y."/>
            <person name="Ueki A."/>
            <person name="Tonouchi A."/>
            <person name="Sugawara Y."/>
            <person name="Honma S."/>
            <person name="Kaku N."/>
            <person name="Ueki K."/>
        </authorList>
    </citation>
    <scope>NUCLEOTIDE SEQUENCE</scope>
    <source>
        <strain evidence="1">SH051</strain>
    </source>
</reference>
<protein>
    <submittedName>
        <fullName evidence="1">Uncharacterized protein</fullName>
    </submittedName>
</protein>
<evidence type="ECO:0000313" key="1">
    <source>
        <dbReference type="EMBL" id="BEH02791.1"/>
    </source>
</evidence>
<dbReference type="EMBL" id="AP028056">
    <property type="protein sequence ID" value="BEH02791.1"/>
    <property type="molecule type" value="Genomic_DNA"/>
</dbReference>
<sequence length="100" mass="11646">MRTPDSIWDELVPPPGRRPDVCETCQTWNDQPTELECSNCHDIRRDLQMPALPISVLSLYKQPSLLRDWLSYYKGRPEEGVAPVETYRDVIRGILADYLR</sequence>
<evidence type="ECO:0000313" key="2">
    <source>
        <dbReference type="Proteomes" id="UP001431656"/>
    </source>
</evidence>
<accession>A0AAN0K7B2</accession>
<gene>
    <name evidence="1" type="ORF">brsh051_20720</name>
</gene>
<name>A0AAN0K7B2_9ACTN</name>
<dbReference type="Proteomes" id="UP001431656">
    <property type="component" value="Chromosome"/>
</dbReference>
<proteinExistence type="predicted"/>
<dbReference type="AlphaFoldDB" id="A0AAN0K7B2"/>
<keyword evidence="2" id="KW-1185">Reference proteome</keyword>
<dbReference type="KEGG" id="broo:brsh051_20720"/>